<proteinExistence type="predicted"/>
<accession>A0A8S5UXC0</accession>
<protein>
    <submittedName>
        <fullName evidence="1">Uncharacterized protein</fullName>
    </submittedName>
</protein>
<organism evidence="1">
    <name type="scientific">Siphoviridae sp. ctDmR33</name>
    <dbReference type="NCBI Taxonomy" id="2825389"/>
    <lineage>
        <taxon>Viruses</taxon>
        <taxon>Duplodnaviria</taxon>
        <taxon>Heunggongvirae</taxon>
        <taxon>Uroviricota</taxon>
        <taxon>Caudoviricetes</taxon>
    </lineage>
</organism>
<sequence>MPVASPSKSRHSQSYLGYSCPFTHCDTQDLLASGLCASSSDRSHRLHDSKVQMLSYLSALREAFVRRSITRRSTSVRGLRVIRIYYITVCQFVRDYRLLYACVFIYHP</sequence>
<reference evidence="1" key="1">
    <citation type="journal article" date="2021" name="Proc. Natl. Acad. Sci. U.S.A.">
        <title>A Catalog of Tens of Thousands of Viruses from Human Metagenomes Reveals Hidden Associations with Chronic Diseases.</title>
        <authorList>
            <person name="Tisza M.J."/>
            <person name="Buck C.B."/>
        </authorList>
    </citation>
    <scope>NUCLEOTIDE SEQUENCE</scope>
    <source>
        <strain evidence="1">CtDmR33</strain>
    </source>
</reference>
<evidence type="ECO:0000313" key="1">
    <source>
        <dbReference type="EMBL" id="DAF99050.1"/>
    </source>
</evidence>
<name>A0A8S5UXC0_9CAUD</name>
<dbReference type="EMBL" id="BK016159">
    <property type="protein sequence ID" value="DAF99050.1"/>
    <property type="molecule type" value="Genomic_DNA"/>
</dbReference>